<reference evidence="1 2" key="1">
    <citation type="submission" date="2018-01" db="EMBL/GenBank/DDBJ databases">
        <title>Metagenomic assembled genomes from two thermal pools in the Uzon Caldera, Kamchatka, Russia.</title>
        <authorList>
            <person name="Wilkins L."/>
            <person name="Ettinger C."/>
        </authorList>
    </citation>
    <scope>NUCLEOTIDE SEQUENCE [LARGE SCALE GENOMIC DNA]</scope>
    <source>
        <strain evidence="1">ZAV-08</strain>
    </source>
</reference>
<dbReference type="Proteomes" id="UP000235460">
    <property type="component" value="Unassembled WGS sequence"/>
</dbReference>
<dbReference type="AlphaFoldDB" id="A0A2N7PLQ6"/>
<protein>
    <submittedName>
        <fullName evidence="1">Uncharacterized protein</fullName>
    </submittedName>
</protein>
<proteinExistence type="predicted"/>
<organism evidence="1 2">
    <name type="scientific">Thermodesulfobacterium geofontis</name>
    <dbReference type="NCBI Taxonomy" id="1295609"/>
    <lineage>
        <taxon>Bacteria</taxon>
        <taxon>Pseudomonadati</taxon>
        <taxon>Thermodesulfobacteriota</taxon>
        <taxon>Thermodesulfobacteria</taxon>
        <taxon>Thermodesulfobacteriales</taxon>
        <taxon>Thermodesulfobacteriaceae</taxon>
        <taxon>Thermodesulfobacterium</taxon>
    </lineage>
</organism>
<comment type="caution">
    <text evidence="1">The sequence shown here is derived from an EMBL/GenBank/DDBJ whole genome shotgun (WGS) entry which is preliminary data.</text>
</comment>
<evidence type="ECO:0000313" key="2">
    <source>
        <dbReference type="Proteomes" id="UP000235460"/>
    </source>
</evidence>
<evidence type="ECO:0000313" key="1">
    <source>
        <dbReference type="EMBL" id="PMP65095.1"/>
    </source>
</evidence>
<name>A0A2N7PLQ6_9BACT</name>
<sequence>MQEYNLKEALIKIELAIKKNEFDLALMLYEEINKNWEEYEKEITPDSAKNFLKLSEYIEKLLLEKRKNFFDRKNLLQLRKAYSKF</sequence>
<gene>
    <name evidence="1" type="ORF">C0190_07110</name>
</gene>
<dbReference type="EMBL" id="PNIK01000104">
    <property type="protein sequence ID" value="PMP65095.1"/>
    <property type="molecule type" value="Genomic_DNA"/>
</dbReference>
<accession>A0A2N7PLQ6</accession>